<proteinExistence type="predicted"/>
<evidence type="ECO:0000313" key="4">
    <source>
        <dbReference type="Proteomes" id="UP000006001"/>
    </source>
</evidence>
<dbReference type="Proteomes" id="UP000006001">
    <property type="component" value="Unassembled WGS sequence"/>
</dbReference>
<dbReference type="Gene3D" id="1.10.10.10">
    <property type="entry name" value="Winged helix-like DNA-binding domain superfamily/Winged helix DNA-binding domain"/>
    <property type="match status" value="1"/>
</dbReference>
<dbReference type="NCBIfam" id="TIGR00589">
    <property type="entry name" value="ogt"/>
    <property type="match status" value="1"/>
</dbReference>
<dbReference type="InterPro" id="IPR036388">
    <property type="entry name" value="WH-like_DNA-bd_sf"/>
</dbReference>
<dbReference type="GO" id="GO:0032259">
    <property type="term" value="P:methylation"/>
    <property type="evidence" value="ECO:0007669"/>
    <property type="project" value="UniProtKB-KW"/>
</dbReference>
<gene>
    <name evidence="3" type="ORF">HMPREF0762_01495</name>
</gene>
<dbReference type="InterPro" id="IPR052520">
    <property type="entry name" value="ATL_DNA_repair"/>
</dbReference>
<dbReference type="Pfam" id="PF01035">
    <property type="entry name" value="DNA_binding_1"/>
    <property type="match status" value="1"/>
</dbReference>
<dbReference type="GO" id="GO:0003908">
    <property type="term" value="F:methylated-DNA-[protein]-cysteine S-methyltransferase activity"/>
    <property type="evidence" value="ECO:0007669"/>
    <property type="project" value="UniProtKB-EC"/>
</dbReference>
<keyword evidence="3" id="KW-0808">Transferase</keyword>
<dbReference type="GO" id="GO:0006281">
    <property type="term" value="P:DNA repair"/>
    <property type="evidence" value="ECO:0007669"/>
    <property type="project" value="InterPro"/>
</dbReference>
<dbReference type="RefSeq" id="WP_006362754.1">
    <property type="nucleotide sequence ID" value="NZ_GG700631.1"/>
</dbReference>
<evidence type="ECO:0000256" key="1">
    <source>
        <dbReference type="ARBA" id="ARBA00022763"/>
    </source>
</evidence>
<dbReference type="InterPro" id="IPR036217">
    <property type="entry name" value="MethylDNA_cys_MeTrfase_DNAb"/>
</dbReference>
<dbReference type="EMBL" id="ACUX02000016">
    <property type="protein sequence ID" value="EEZ60690.1"/>
    <property type="molecule type" value="Genomic_DNA"/>
</dbReference>
<dbReference type="OrthoDB" id="9811249at2"/>
<dbReference type="CDD" id="cd06445">
    <property type="entry name" value="ATase"/>
    <property type="match status" value="1"/>
</dbReference>
<keyword evidence="4" id="KW-1185">Reference proteome</keyword>
<dbReference type="HOGENOM" id="CLU_000445_52_5_11"/>
<name>D0WI23_SLAES</name>
<keyword evidence="3" id="KW-0489">Methyltransferase</keyword>
<keyword evidence="1" id="KW-0227">DNA damage</keyword>
<dbReference type="SUPFAM" id="SSF46767">
    <property type="entry name" value="Methylated DNA-protein cysteine methyltransferase, C-terminal domain"/>
    <property type="match status" value="1"/>
</dbReference>
<dbReference type="InterPro" id="IPR014048">
    <property type="entry name" value="MethylDNA_cys_MeTrfase_DNA-bd"/>
</dbReference>
<dbReference type="eggNOG" id="COG3695">
    <property type="taxonomic scope" value="Bacteria"/>
</dbReference>
<dbReference type="PANTHER" id="PTHR42942:SF1">
    <property type="entry name" value="ALKYLTRANSFERASE-LIKE PROTEIN 1"/>
    <property type="match status" value="1"/>
</dbReference>
<dbReference type="STRING" id="649764.HMPREF0762_01495"/>
<dbReference type="EC" id="2.1.1.63" evidence="3"/>
<dbReference type="PANTHER" id="PTHR42942">
    <property type="entry name" value="6-O-METHYLGUANINE DNA METHYLTRANSFERASE"/>
    <property type="match status" value="1"/>
</dbReference>
<dbReference type="GeneID" id="85008373"/>
<feature type="domain" description="Methylated-DNA-[protein]-cysteine S-methyltransferase DNA binding" evidence="2">
    <location>
        <begin position="4"/>
        <end position="85"/>
    </location>
</feature>
<comment type="caution">
    <text evidence="3">The sequence shown here is derived from an EMBL/GenBank/DDBJ whole genome shotgun (WGS) entry which is preliminary data.</text>
</comment>
<evidence type="ECO:0000313" key="3">
    <source>
        <dbReference type="EMBL" id="EEZ60690.1"/>
    </source>
</evidence>
<organism evidence="3 4">
    <name type="scientific">Slackia exigua (strain ATCC 700122 / DSM 15923 / CIP 105133 / JCM 11022 / KCTC 5966 / S-7)</name>
    <dbReference type="NCBI Taxonomy" id="649764"/>
    <lineage>
        <taxon>Bacteria</taxon>
        <taxon>Bacillati</taxon>
        <taxon>Actinomycetota</taxon>
        <taxon>Coriobacteriia</taxon>
        <taxon>Eggerthellales</taxon>
        <taxon>Eggerthellaceae</taxon>
        <taxon>Slackia</taxon>
    </lineage>
</organism>
<sequence length="121" mass="13655">MGAFSDKAFDIVRRIPRGRVMSYGAVARAIGEPRKSRFVGYAMRNNPDPDIYPCHRVVFKDGAICDSYVFGGPEVQKRLLEQEGVPFLDDTHVDMAKCAWTPGEDTFGRPTDIDWEREIGD</sequence>
<dbReference type="AlphaFoldDB" id="D0WI23"/>
<evidence type="ECO:0000259" key="2">
    <source>
        <dbReference type="Pfam" id="PF01035"/>
    </source>
</evidence>
<reference evidence="3" key="1">
    <citation type="submission" date="2009-10" db="EMBL/GenBank/DDBJ databases">
        <authorList>
            <person name="Weinstock G."/>
            <person name="Sodergren E."/>
            <person name="Clifton S."/>
            <person name="Fulton L."/>
            <person name="Fulton B."/>
            <person name="Courtney L."/>
            <person name="Fronick C."/>
            <person name="Harrison M."/>
            <person name="Strong C."/>
            <person name="Farmer C."/>
            <person name="Delahaunty K."/>
            <person name="Markovic C."/>
            <person name="Hall O."/>
            <person name="Minx P."/>
            <person name="Tomlinson C."/>
            <person name="Mitreva M."/>
            <person name="Nelson J."/>
            <person name="Hou S."/>
            <person name="Wollam A."/>
            <person name="Pepin K.H."/>
            <person name="Johnson M."/>
            <person name="Bhonagiri V."/>
            <person name="Nash W.E."/>
            <person name="Warren W."/>
            <person name="Chinwalla A."/>
            <person name="Mardis E.R."/>
            <person name="Wilson R.K."/>
        </authorList>
    </citation>
    <scope>NUCLEOTIDE SEQUENCE [LARGE SCALE GENOMIC DNA]</scope>
    <source>
        <strain evidence="3">ATCC 700122</strain>
    </source>
</reference>
<protein>
    <submittedName>
        <fullName evidence="3">6-O-methylguanine DNA methyltransferase, DNA binding domain protein</fullName>
        <ecNumber evidence="3">2.1.1.63</ecNumber>
    </submittedName>
</protein>
<accession>D0WI23</accession>